<organism evidence="1 2">
    <name type="scientific">Tulasnella calospora MUT 4182</name>
    <dbReference type="NCBI Taxonomy" id="1051891"/>
    <lineage>
        <taxon>Eukaryota</taxon>
        <taxon>Fungi</taxon>
        <taxon>Dikarya</taxon>
        <taxon>Basidiomycota</taxon>
        <taxon>Agaricomycotina</taxon>
        <taxon>Agaricomycetes</taxon>
        <taxon>Cantharellales</taxon>
        <taxon>Tulasnellaceae</taxon>
        <taxon>Tulasnella</taxon>
    </lineage>
</organism>
<dbReference type="EMBL" id="KN823092">
    <property type="protein sequence ID" value="KIO23140.1"/>
    <property type="molecule type" value="Genomic_DNA"/>
</dbReference>
<name>A0A0C3Q3A1_9AGAM</name>
<evidence type="ECO:0000313" key="2">
    <source>
        <dbReference type="Proteomes" id="UP000054248"/>
    </source>
</evidence>
<reference evidence="1 2" key="1">
    <citation type="submission" date="2014-04" db="EMBL/GenBank/DDBJ databases">
        <authorList>
            <consortium name="DOE Joint Genome Institute"/>
            <person name="Kuo A."/>
            <person name="Girlanda M."/>
            <person name="Perotto S."/>
            <person name="Kohler A."/>
            <person name="Nagy L.G."/>
            <person name="Floudas D."/>
            <person name="Copeland A."/>
            <person name="Barry K.W."/>
            <person name="Cichocki N."/>
            <person name="Veneault-Fourrey C."/>
            <person name="LaButti K."/>
            <person name="Lindquist E.A."/>
            <person name="Lipzen A."/>
            <person name="Lundell T."/>
            <person name="Morin E."/>
            <person name="Murat C."/>
            <person name="Sun H."/>
            <person name="Tunlid A."/>
            <person name="Henrissat B."/>
            <person name="Grigoriev I.V."/>
            <person name="Hibbett D.S."/>
            <person name="Martin F."/>
            <person name="Nordberg H.P."/>
            <person name="Cantor M.N."/>
            <person name="Hua S.X."/>
        </authorList>
    </citation>
    <scope>NUCLEOTIDE SEQUENCE [LARGE SCALE GENOMIC DNA]</scope>
    <source>
        <strain evidence="1 2">MUT 4182</strain>
    </source>
</reference>
<reference evidence="2" key="2">
    <citation type="submission" date="2015-01" db="EMBL/GenBank/DDBJ databases">
        <title>Evolutionary Origins and Diversification of the Mycorrhizal Mutualists.</title>
        <authorList>
            <consortium name="DOE Joint Genome Institute"/>
            <consortium name="Mycorrhizal Genomics Consortium"/>
            <person name="Kohler A."/>
            <person name="Kuo A."/>
            <person name="Nagy L.G."/>
            <person name="Floudas D."/>
            <person name="Copeland A."/>
            <person name="Barry K.W."/>
            <person name="Cichocki N."/>
            <person name="Veneault-Fourrey C."/>
            <person name="LaButti K."/>
            <person name="Lindquist E.A."/>
            <person name="Lipzen A."/>
            <person name="Lundell T."/>
            <person name="Morin E."/>
            <person name="Murat C."/>
            <person name="Riley R."/>
            <person name="Ohm R."/>
            <person name="Sun H."/>
            <person name="Tunlid A."/>
            <person name="Henrissat B."/>
            <person name="Grigoriev I.V."/>
            <person name="Hibbett D.S."/>
            <person name="Martin F."/>
        </authorList>
    </citation>
    <scope>NUCLEOTIDE SEQUENCE [LARGE SCALE GENOMIC DNA]</scope>
    <source>
        <strain evidence="2">MUT 4182</strain>
    </source>
</reference>
<dbReference type="HOGENOM" id="CLU_054626_0_0_1"/>
<dbReference type="Proteomes" id="UP000054248">
    <property type="component" value="Unassembled WGS sequence"/>
</dbReference>
<proteinExistence type="predicted"/>
<accession>A0A0C3Q3A1</accession>
<dbReference type="AlphaFoldDB" id="A0A0C3Q3A1"/>
<keyword evidence="2" id="KW-1185">Reference proteome</keyword>
<dbReference type="OrthoDB" id="3206291at2759"/>
<gene>
    <name evidence="1" type="ORF">M407DRAFT_113216</name>
</gene>
<evidence type="ECO:0008006" key="3">
    <source>
        <dbReference type="Google" id="ProtNLM"/>
    </source>
</evidence>
<sequence length="417" mass="47484">METPFYSAEPSILTAELPNEDRIIRTTRREIQEDSKFAKMPSDVLLPIIDGLDMAGKAYLLATCQYLRHLVEPLLYRSLSPDDTWRSCRRVRLLKTLGKRQDLLPLIHSFRGFLIPTSISGPEQPTEEFPKYDMFPKEEFQDEWLAIAVPLFIQAINIRNLDIKGYSAWGQNGRWELYKSVVYGMKLNGLALDCSSLGPLDFAPILRGQPGLTRLELDCPTAQFDGLEKEDVPRLTSFKGTLRQAEIIVPGRPVTKLGVTCVWLDECQCVSEHVYQTLALSSDTIKEFTLVPHQGPNNDTFRPMLQLIRQYLPKIVDLAIIPRYTVSGEVLLDEIPKFSSIIHLTLSEAWLELPDSITGGPNADPGAFDDGSDWWERFSERLKELCPSLTDFEYTPLRLPMCGNAAFLERLKRRDYL</sequence>
<evidence type="ECO:0000313" key="1">
    <source>
        <dbReference type="EMBL" id="KIO23140.1"/>
    </source>
</evidence>
<protein>
    <recommendedName>
        <fullName evidence="3">F-box domain-containing protein</fullName>
    </recommendedName>
</protein>